<feature type="compositionally biased region" description="Polar residues" evidence="3">
    <location>
        <begin position="13"/>
        <end position="29"/>
    </location>
</feature>
<evidence type="ECO:0000259" key="4">
    <source>
        <dbReference type="PROSITE" id="PS50048"/>
    </source>
</evidence>
<evidence type="ECO:0000256" key="2">
    <source>
        <dbReference type="ARBA" id="ARBA00023242"/>
    </source>
</evidence>
<name>A0A165N3H9_9AGAM</name>
<dbReference type="PANTHER" id="PTHR46910">
    <property type="entry name" value="TRANSCRIPTION FACTOR PDR1"/>
    <property type="match status" value="1"/>
</dbReference>
<accession>A0A165N3H9</accession>
<dbReference type="EMBL" id="KV425649">
    <property type="protein sequence ID" value="KZT19127.1"/>
    <property type="molecule type" value="Genomic_DNA"/>
</dbReference>
<dbReference type="PANTHER" id="PTHR46910:SF38">
    <property type="entry name" value="ZN(2)-C6 FUNGAL-TYPE DOMAIN-CONTAINING PROTEIN"/>
    <property type="match status" value="1"/>
</dbReference>
<feature type="compositionally biased region" description="Basic and acidic residues" evidence="3">
    <location>
        <begin position="1"/>
        <end position="11"/>
    </location>
</feature>
<evidence type="ECO:0000256" key="3">
    <source>
        <dbReference type="SAM" id="MobiDB-lite"/>
    </source>
</evidence>
<keyword evidence="6" id="KW-1185">Reference proteome</keyword>
<organism evidence="5 6">
    <name type="scientific">Neolentinus lepideus HHB14362 ss-1</name>
    <dbReference type="NCBI Taxonomy" id="1314782"/>
    <lineage>
        <taxon>Eukaryota</taxon>
        <taxon>Fungi</taxon>
        <taxon>Dikarya</taxon>
        <taxon>Basidiomycota</taxon>
        <taxon>Agaricomycotina</taxon>
        <taxon>Agaricomycetes</taxon>
        <taxon>Gloeophyllales</taxon>
        <taxon>Gloeophyllaceae</taxon>
        <taxon>Neolentinus</taxon>
    </lineage>
</organism>
<gene>
    <name evidence="5" type="ORF">NEOLEDRAFT_1142477</name>
</gene>
<dbReference type="GO" id="GO:0006351">
    <property type="term" value="P:DNA-templated transcription"/>
    <property type="evidence" value="ECO:0007669"/>
    <property type="project" value="InterPro"/>
</dbReference>
<reference evidence="5 6" key="1">
    <citation type="journal article" date="2016" name="Mol. Biol. Evol.">
        <title>Comparative Genomics of Early-Diverging Mushroom-Forming Fungi Provides Insights into the Origins of Lignocellulose Decay Capabilities.</title>
        <authorList>
            <person name="Nagy L.G."/>
            <person name="Riley R."/>
            <person name="Tritt A."/>
            <person name="Adam C."/>
            <person name="Daum C."/>
            <person name="Floudas D."/>
            <person name="Sun H."/>
            <person name="Yadav J.S."/>
            <person name="Pangilinan J."/>
            <person name="Larsson K.H."/>
            <person name="Matsuura K."/>
            <person name="Barry K."/>
            <person name="Labutti K."/>
            <person name="Kuo R."/>
            <person name="Ohm R.A."/>
            <person name="Bhattacharya S.S."/>
            <person name="Shirouzu T."/>
            <person name="Yoshinaga Y."/>
            <person name="Martin F.M."/>
            <person name="Grigoriev I.V."/>
            <person name="Hibbett D.S."/>
        </authorList>
    </citation>
    <scope>NUCLEOTIDE SEQUENCE [LARGE SCALE GENOMIC DNA]</scope>
    <source>
        <strain evidence="5 6">HHB14362 ss-1</strain>
    </source>
</reference>
<dbReference type="InterPro" id="IPR001138">
    <property type="entry name" value="Zn2Cys6_DnaBD"/>
</dbReference>
<dbReference type="InterPro" id="IPR036864">
    <property type="entry name" value="Zn2-C6_fun-type_DNA-bd_sf"/>
</dbReference>
<dbReference type="STRING" id="1314782.A0A165N3H9"/>
<dbReference type="CDD" id="cd12148">
    <property type="entry name" value="fungal_TF_MHR"/>
    <property type="match status" value="1"/>
</dbReference>
<dbReference type="Gene3D" id="4.10.240.10">
    <property type="entry name" value="Zn(2)-C6 fungal-type DNA-binding domain"/>
    <property type="match status" value="1"/>
</dbReference>
<dbReference type="PROSITE" id="PS00463">
    <property type="entry name" value="ZN2_CY6_FUNGAL_1"/>
    <property type="match status" value="1"/>
</dbReference>
<protein>
    <recommendedName>
        <fullName evidence="4">Zn(2)-C6 fungal-type domain-containing protein</fullName>
    </recommendedName>
</protein>
<evidence type="ECO:0000313" key="5">
    <source>
        <dbReference type="EMBL" id="KZT19127.1"/>
    </source>
</evidence>
<keyword evidence="1" id="KW-0479">Metal-binding</keyword>
<dbReference type="SMART" id="SM00906">
    <property type="entry name" value="Fungal_trans"/>
    <property type="match status" value="1"/>
</dbReference>
<dbReference type="Proteomes" id="UP000076761">
    <property type="component" value="Unassembled WGS sequence"/>
</dbReference>
<dbReference type="SMART" id="SM00066">
    <property type="entry name" value="GAL4"/>
    <property type="match status" value="1"/>
</dbReference>
<dbReference type="Pfam" id="PF04082">
    <property type="entry name" value="Fungal_trans"/>
    <property type="match status" value="1"/>
</dbReference>
<dbReference type="InterPro" id="IPR007219">
    <property type="entry name" value="XnlR_reg_dom"/>
</dbReference>
<dbReference type="InParanoid" id="A0A165N3H9"/>
<dbReference type="PROSITE" id="PS50048">
    <property type="entry name" value="ZN2_CY6_FUNGAL_2"/>
    <property type="match status" value="1"/>
</dbReference>
<proteinExistence type="predicted"/>
<dbReference type="GO" id="GO:0003677">
    <property type="term" value="F:DNA binding"/>
    <property type="evidence" value="ECO:0007669"/>
    <property type="project" value="InterPro"/>
</dbReference>
<dbReference type="AlphaFoldDB" id="A0A165N3H9"/>
<dbReference type="Pfam" id="PF00172">
    <property type="entry name" value="Zn_clus"/>
    <property type="match status" value="1"/>
</dbReference>
<sequence length="852" mass="94680">MSTVSEHHDPKATGSQEAPSTTSRVLTHNNKTKARKHRACDVCRRKRIKCDGSEGQGPPSSCSNCLLFSTTCTFNDIAKKSGPSKGYIRALEARVAKLESLLREDGRNLVRESEASTSQAEPCCHLSEGLVSSSAVCRSTSATNCKHNTAESDTDSSSGEEFLHTALVDRLEDLSLNPVQRRYFQKSGSMQLVKSAISMAGAQSGNCGETLASSFDTIRREEFWNIQPWELSIFEEEYPMYEFPEPDLLQTLIAKYFDFVGCLSPILHRPTFEVDVRNGLHYRDQRFAAVLLMVCAIASRHTRDPRVLFPGSRSLLSSGWQWFNQVLRIRKSSFLAPTLYGLQLQCLCASFLMGSSVPHAAWTAIGHGLRMAQDVGAHKRRFYEDRATLHGDLWKRVFWVLISCERGLGTALGRVYTLHDNQIEIDYPVECDDEYWLNSEPVTIPQQPADRPSKMSYFHLILRMGKITADFLPILYASQASAINVQPDRQDAVTKFDSDINNWFNSIPAHLCWPQDNRDPVTFRQAAVLHLAYHKTQILMHRPFISFAPSPSSFASSCTIICVNASRSLIGVADIFRQQCESLHENAFVVFPACMVLLLQATAFKRSGRSLDESRVASEVRKGIQVLETLQQRFRLAGMFNDIVKGLAAFIGISLYEDAHTSPRDQSGDNGHSTADTDFYVEQNDKAVSLSEEMPDLQKLLAQVDDPTVASLGFPSSMYLSTSWPHSACTRGTPTSATDQMEYGEGSINSTAVTGVHEPHLDGAFIHQPTAANMSQAWQEPSIQPMHNLGPSPSDIWPAGVNVSVATDTTSFGRDPLDALFHMSTVPSFDDWETYLNNIPGFTPSASSETRH</sequence>
<feature type="region of interest" description="Disordered" evidence="3">
    <location>
        <begin position="1"/>
        <end position="33"/>
    </location>
</feature>
<feature type="domain" description="Zn(2)-C6 fungal-type" evidence="4">
    <location>
        <begin position="39"/>
        <end position="74"/>
    </location>
</feature>
<dbReference type="GO" id="GO:0000981">
    <property type="term" value="F:DNA-binding transcription factor activity, RNA polymerase II-specific"/>
    <property type="evidence" value="ECO:0007669"/>
    <property type="project" value="InterPro"/>
</dbReference>
<dbReference type="CDD" id="cd00067">
    <property type="entry name" value="GAL4"/>
    <property type="match status" value="1"/>
</dbReference>
<evidence type="ECO:0000256" key="1">
    <source>
        <dbReference type="ARBA" id="ARBA00022723"/>
    </source>
</evidence>
<dbReference type="SUPFAM" id="SSF57701">
    <property type="entry name" value="Zn2/Cys6 DNA-binding domain"/>
    <property type="match status" value="1"/>
</dbReference>
<dbReference type="FunCoup" id="A0A165N3H9">
    <property type="interactions" value="15"/>
</dbReference>
<keyword evidence="2" id="KW-0539">Nucleus</keyword>
<evidence type="ECO:0000313" key="6">
    <source>
        <dbReference type="Proteomes" id="UP000076761"/>
    </source>
</evidence>
<dbReference type="InterPro" id="IPR050987">
    <property type="entry name" value="AtrR-like"/>
</dbReference>
<dbReference type="OrthoDB" id="39175at2759"/>
<dbReference type="GO" id="GO:0008270">
    <property type="term" value="F:zinc ion binding"/>
    <property type="evidence" value="ECO:0007669"/>
    <property type="project" value="InterPro"/>
</dbReference>